<name>A0AAD9AHV0_9PEZI</name>
<proteinExistence type="inferred from homology"/>
<comment type="similarity">
    <text evidence="1 3">Belongs to the type-B carboxylesterase/lipase family.</text>
</comment>
<dbReference type="InterPro" id="IPR029058">
    <property type="entry name" value="AB_hydrolase_fold"/>
</dbReference>
<sequence length="581" mass="64040">MHRGPSIMVHILRLSALVLCASHGVLGDSITVEGPGVKFVGLQNKTSMINTFMGIRYAQAPTGNRRWRAPVLVEYNNEVDTPLQLIDGIRPGPMCVQSSPYWGLEGATAAARVRKREDNGDESEDCLLLNIQTPDISKYQRLPVLVYIHGGGYVAGGQIASTGDSLVGQSNGTMIFVGLQYRLGPLGFLSGNDVKKDGTANAGLLDQRMALKWIRSNIHIFGGDPNRVTISGGSAGGGSVTMQMVMYGGSEEAPFQAAIPGAEFPWWTPLYDNGWQQQQYREFLRAARCSSLKCLRDASLSRIRSATETAFRTAYHHKDYAFGTFYWGPVVDGHVIPDHPARQFRNGHFTKVPVMTYRNFDEGFLFTNFSLASESEVMSDLTSLWHDSDGFFAETVSMLYPTSLYNRTHLDALTIYPEAREAGILESPLSDSFVKRSAIIGDALVNCPTRHIARSVVKHGQPAYKLVFDAGYQFHGTTDYYLYSSVTNADGSNGGDFSFPGNATLAKIMRGYYISFALNHDPNGDGDKTAKPLWPKYQEEDSEVLWVGYTDIEGRADPDNSANCQFLLNTRGTNCGLVEDW</sequence>
<dbReference type="EC" id="3.1.1.-" evidence="3"/>
<keyword evidence="6" id="KW-1185">Reference proteome</keyword>
<feature type="signal peptide" evidence="3">
    <location>
        <begin position="1"/>
        <end position="27"/>
    </location>
</feature>
<feature type="chain" id="PRO_5041767035" description="Carboxylic ester hydrolase" evidence="3">
    <location>
        <begin position="28"/>
        <end position="581"/>
    </location>
</feature>
<dbReference type="GO" id="GO:0016787">
    <property type="term" value="F:hydrolase activity"/>
    <property type="evidence" value="ECO:0007669"/>
    <property type="project" value="UniProtKB-KW"/>
</dbReference>
<gene>
    <name evidence="5" type="ORF">CCHR01_10177</name>
</gene>
<dbReference type="InterPro" id="IPR002018">
    <property type="entry name" value="CarbesteraseB"/>
</dbReference>
<dbReference type="InterPro" id="IPR050309">
    <property type="entry name" value="Type-B_Carboxylest/Lipase"/>
</dbReference>
<dbReference type="Pfam" id="PF00135">
    <property type="entry name" value="COesterase"/>
    <property type="match status" value="1"/>
</dbReference>
<evidence type="ECO:0000313" key="6">
    <source>
        <dbReference type="Proteomes" id="UP001243330"/>
    </source>
</evidence>
<keyword evidence="3" id="KW-0732">Signal</keyword>
<accession>A0AAD9AHV0</accession>
<organism evidence="5 6">
    <name type="scientific">Colletotrichum chrysophilum</name>
    <dbReference type="NCBI Taxonomy" id="1836956"/>
    <lineage>
        <taxon>Eukaryota</taxon>
        <taxon>Fungi</taxon>
        <taxon>Dikarya</taxon>
        <taxon>Ascomycota</taxon>
        <taxon>Pezizomycotina</taxon>
        <taxon>Sordariomycetes</taxon>
        <taxon>Hypocreomycetidae</taxon>
        <taxon>Glomerellales</taxon>
        <taxon>Glomerellaceae</taxon>
        <taxon>Colletotrichum</taxon>
        <taxon>Colletotrichum gloeosporioides species complex</taxon>
    </lineage>
</organism>
<dbReference type="AlphaFoldDB" id="A0AAD9AHV0"/>
<reference evidence="5" key="1">
    <citation type="submission" date="2023-01" db="EMBL/GenBank/DDBJ databases">
        <title>Colletotrichum chrysophilum M932 genome sequence.</title>
        <authorList>
            <person name="Baroncelli R."/>
        </authorList>
    </citation>
    <scope>NUCLEOTIDE SEQUENCE</scope>
    <source>
        <strain evidence="5">M932</strain>
    </source>
</reference>
<evidence type="ECO:0000256" key="2">
    <source>
        <dbReference type="ARBA" id="ARBA00022801"/>
    </source>
</evidence>
<protein>
    <recommendedName>
        <fullName evidence="3">Carboxylic ester hydrolase</fullName>
        <ecNumber evidence="3">3.1.1.-</ecNumber>
    </recommendedName>
</protein>
<evidence type="ECO:0000256" key="1">
    <source>
        <dbReference type="ARBA" id="ARBA00005964"/>
    </source>
</evidence>
<dbReference type="InterPro" id="IPR019826">
    <property type="entry name" value="Carboxylesterase_B_AS"/>
</dbReference>
<dbReference type="Proteomes" id="UP001243330">
    <property type="component" value="Unassembled WGS sequence"/>
</dbReference>
<dbReference type="PANTHER" id="PTHR11559">
    <property type="entry name" value="CARBOXYLESTERASE"/>
    <property type="match status" value="1"/>
</dbReference>
<comment type="caution">
    <text evidence="5">The sequence shown here is derived from an EMBL/GenBank/DDBJ whole genome shotgun (WGS) entry which is preliminary data.</text>
</comment>
<dbReference type="SUPFAM" id="SSF53474">
    <property type="entry name" value="alpha/beta-Hydrolases"/>
    <property type="match status" value="1"/>
</dbReference>
<evidence type="ECO:0000256" key="3">
    <source>
        <dbReference type="RuleBase" id="RU361235"/>
    </source>
</evidence>
<feature type="domain" description="Carboxylesterase type B" evidence="4">
    <location>
        <begin position="43"/>
        <end position="551"/>
    </location>
</feature>
<dbReference type="PROSITE" id="PS00122">
    <property type="entry name" value="CARBOXYLESTERASE_B_1"/>
    <property type="match status" value="1"/>
</dbReference>
<evidence type="ECO:0000259" key="4">
    <source>
        <dbReference type="Pfam" id="PF00135"/>
    </source>
</evidence>
<dbReference type="Gene3D" id="3.40.50.1820">
    <property type="entry name" value="alpha/beta hydrolase"/>
    <property type="match status" value="1"/>
</dbReference>
<evidence type="ECO:0000313" key="5">
    <source>
        <dbReference type="EMBL" id="KAK1847195.1"/>
    </source>
</evidence>
<dbReference type="EMBL" id="JAQOWY010000210">
    <property type="protein sequence ID" value="KAK1847195.1"/>
    <property type="molecule type" value="Genomic_DNA"/>
</dbReference>
<keyword evidence="2 3" id="KW-0378">Hydrolase</keyword>